<evidence type="ECO:0000313" key="3">
    <source>
        <dbReference type="Proteomes" id="UP000268857"/>
    </source>
</evidence>
<gene>
    <name evidence="2" type="ORF">PCC6912_45720</name>
</gene>
<dbReference type="AlphaFoldDB" id="A0A3S0XSL5"/>
<evidence type="ECO:0000256" key="1">
    <source>
        <dbReference type="SAM" id="MobiDB-lite"/>
    </source>
</evidence>
<evidence type="ECO:0000313" key="2">
    <source>
        <dbReference type="EMBL" id="RUR76000.1"/>
    </source>
</evidence>
<dbReference type="Proteomes" id="UP000268857">
    <property type="component" value="Unassembled WGS sequence"/>
</dbReference>
<keyword evidence="3" id="KW-1185">Reference proteome</keyword>
<reference evidence="2 3" key="1">
    <citation type="journal article" date="2019" name="Genome Biol. Evol.">
        <title>Day and night: Metabolic profiles and evolutionary relationships of six axenic non-marine cyanobacteria.</title>
        <authorList>
            <person name="Will S.E."/>
            <person name="Henke P."/>
            <person name="Boedeker C."/>
            <person name="Huang S."/>
            <person name="Brinkmann H."/>
            <person name="Rohde M."/>
            <person name="Jarek M."/>
            <person name="Friedl T."/>
            <person name="Seufert S."/>
            <person name="Schumacher M."/>
            <person name="Overmann J."/>
            <person name="Neumann-Schaal M."/>
            <person name="Petersen J."/>
        </authorList>
    </citation>
    <scope>NUCLEOTIDE SEQUENCE [LARGE SCALE GENOMIC DNA]</scope>
    <source>
        <strain evidence="2 3">PCC 6912</strain>
    </source>
</reference>
<dbReference type="EMBL" id="RSCJ01000022">
    <property type="protein sequence ID" value="RUR76000.1"/>
    <property type="molecule type" value="Genomic_DNA"/>
</dbReference>
<feature type="region of interest" description="Disordered" evidence="1">
    <location>
        <begin position="94"/>
        <end position="113"/>
    </location>
</feature>
<accession>A0A3S0XSL5</accession>
<proteinExistence type="predicted"/>
<organism evidence="2 3">
    <name type="scientific">Chlorogloeopsis fritschii PCC 6912</name>
    <dbReference type="NCBI Taxonomy" id="211165"/>
    <lineage>
        <taxon>Bacteria</taxon>
        <taxon>Bacillati</taxon>
        <taxon>Cyanobacteriota</taxon>
        <taxon>Cyanophyceae</taxon>
        <taxon>Nostocales</taxon>
        <taxon>Chlorogloeopsidaceae</taxon>
        <taxon>Chlorogloeopsis</taxon>
    </lineage>
</organism>
<sequence>MISKKSMSIFTKINTSTKSTSLNKDEEDLRAIAYSMDLLIPGLYIWFPGLKIRLGGNTPDDEPYRYPGTIHDAYGIALVLPGYKIFTTYQGTYDPRETPDSRTTTVERQSDAI</sequence>
<name>A0A3S0XSL5_CHLFR</name>
<protein>
    <submittedName>
        <fullName evidence="2">Uncharacterized protein</fullName>
    </submittedName>
</protein>
<comment type="caution">
    <text evidence="2">The sequence shown here is derived from an EMBL/GenBank/DDBJ whole genome shotgun (WGS) entry which is preliminary data.</text>
</comment>